<dbReference type="EMBL" id="UINC01018896">
    <property type="protein sequence ID" value="SVA79696.1"/>
    <property type="molecule type" value="Genomic_DNA"/>
</dbReference>
<evidence type="ECO:0000313" key="1">
    <source>
        <dbReference type="EMBL" id="SVA79696.1"/>
    </source>
</evidence>
<dbReference type="InterPro" id="IPR029068">
    <property type="entry name" value="Glyas_Bleomycin-R_OHBP_Dase"/>
</dbReference>
<dbReference type="SUPFAM" id="SSF54593">
    <property type="entry name" value="Glyoxalase/Bleomycin resistance protein/Dihydroxybiphenyl dioxygenase"/>
    <property type="match status" value="1"/>
</dbReference>
<organism evidence="1">
    <name type="scientific">marine metagenome</name>
    <dbReference type="NCBI Taxonomy" id="408172"/>
    <lineage>
        <taxon>unclassified sequences</taxon>
        <taxon>metagenomes</taxon>
        <taxon>ecological metagenomes</taxon>
    </lineage>
</organism>
<proteinExistence type="predicted"/>
<reference evidence="1" key="1">
    <citation type="submission" date="2018-05" db="EMBL/GenBank/DDBJ databases">
        <authorList>
            <person name="Lanie J.A."/>
            <person name="Ng W.-L."/>
            <person name="Kazmierczak K.M."/>
            <person name="Andrzejewski T.M."/>
            <person name="Davidsen T.M."/>
            <person name="Wayne K.J."/>
            <person name="Tettelin H."/>
            <person name="Glass J.I."/>
            <person name="Rusch D."/>
            <person name="Podicherti R."/>
            <person name="Tsui H.-C.T."/>
            <person name="Winkler M.E."/>
        </authorList>
    </citation>
    <scope>NUCLEOTIDE SEQUENCE</scope>
</reference>
<name>A0A381YRN4_9ZZZZ</name>
<gene>
    <name evidence="1" type="ORF">METZ01_LOCUS132550</name>
</gene>
<dbReference type="AlphaFoldDB" id="A0A381YRN4"/>
<sequence length="38" mass="4365">MEVVGMTLNMIVANRDETEVSIYFRDPDDILIEITTGY</sequence>
<protein>
    <submittedName>
        <fullName evidence="1">Uncharacterized protein</fullName>
    </submittedName>
</protein>
<accession>A0A381YRN4</accession>